<gene>
    <name evidence="2" type="ORF">GCM10010528_24400</name>
</gene>
<dbReference type="Proteomes" id="UP001501035">
    <property type="component" value="Unassembled WGS sequence"/>
</dbReference>
<protein>
    <submittedName>
        <fullName evidence="2">Uncharacterized protein</fullName>
    </submittedName>
</protein>
<keyword evidence="3" id="KW-1185">Reference proteome</keyword>
<feature type="region of interest" description="Disordered" evidence="1">
    <location>
        <begin position="1"/>
        <end position="47"/>
    </location>
</feature>
<evidence type="ECO:0000313" key="2">
    <source>
        <dbReference type="EMBL" id="GAA3044107.1"/>
    </source>
</evidence>
<sequence>MTENIITETDEITMPDTEAPEPAESRADGEPEAATDEPAGDDDTFSREYVEKLRQENGKYRQRAQKADDLAHRLHRALVAADGRLQDPSDLDFDDNHLDGNHLTEAIGDLLQRKPHLAARRISGDIGQGAVSTPAEVNLMGLLGGHQ</sequence>
<name>A0ABP6LGX5_9ACTN</name>
<dbReference type="RefSeq" id="WP_290703808.1">
    <property type="nucleotide sequence ID" value="NZ_BAAAVS010000052.1"/>
</dbReference>
<evidence type="ECO:0000256" key="1">
    <source>
        <dbReference type="SAM" id="MobiDB-lite"/>
    </source>
</evidence>
<feature type="compositionally biased region" description="Acidic residues" evidence="1">
    <location>
        <begin position="30"/>
        <end position="43"/>
    </location>
</feature>
<comment type="caution">
    <text evidence="2">The sequence shown here is derived from an EMBL/GenBank/DDBJ whole genome shotgun (WGS) entry which is preliminary data.</text>
</comment>
<feature type="compositionally biased region" description="Acidic residues" evidence="1">
    <location>
        <begin position="8"/>
        <end position="21"/>
    </location>
</feature>
<evidence type="ECO:0000313" key="3">
    <source>
        <dbReference type="Proteomes" id="UP001501035"/>
    </source>
</evidence>
<proteinExistence type="predicted"/>
<reference evidence="3" key="1">
    <citation type="journal article" date="2019" name="Int. J. Syst. Evol. Microbiol.">
        <title>The Global Catalogue of Microorganisms (GCM) 10K type strain sequencing project: providing services to taxonomists for standard genome sequencing and annotation.</title>
        <authorList>
            <consortium name="The Broad Institute Genomics Platform"/>
            <consortium name="The Broad Institute Genome Sequencing Center for Infectious Disease"/>
            <person name="Wu L."/>
            <person name="Ma J."/>
        </authorList>
    </citation>
    <scope>NUCLEOTIDE SEQUENCE [LARGE SCALE GENOMIC DNA]</scope>
    <source>
        <strain evidence="3">JCM 14234</strain>
    </source>
</reference>
<dbReference type="EMBL" id="BAAAVS010000052">
    <property type="protein sequence ID" value="GAA3044107.1"/>
    <property type="molecule type" value="Genomic_DNA"/>
</dbReference>
<organism evidence="2 3">
    <name type="scientific">Gordonia defluvii</name>
    <dbReference type="NCBI Taxonomy" id="283718"/>
    <lineage>
        <taxon>Bacteria</taxon>
        <taxon>Bacillati</taxon>
        <taxon>Actinomycetota</taxon>
        <taxon>Actinomycetes</taxon>
        <taxon>Mycobacteriales</taxon>
        <taxon>Gordoniaceae</taxon>
        <taxon>Gordonia</taxon>
    </lineage>
</organism>
<accession>A0ABP6LGX5</accession>